<feature type="transmembrane region" description="Helical" evidence="6">
    <location>
        <begin position="212"/>
        <end position="234"/>
    </location>
</feature>
<feature type="transmembrane region" description="Helical" evidence="6">
    <location>
        <begin position="525"/>
        <end position="544"/>
    </location>
</feature>
<keyword evidence="3 6" id="KW-1133">Transmembrane helix</keyword>
<feature type="transmembrane region" description="Helical" evidence="6">
    <location>
        <begin position="322"/>
        <end position="343"/>
    </location>
</feature>
<feature type="transmembrane region" description="Helical" evidence="6">
    <location>
        <begin position="149"/>
        <end position="174"/>
    </location>
</feature>
<dbReference type="Gene3D" id="1.20.1720.10">
    <property type="entry name" value="Multidrug resistance protein D"/>
    <property type="match status" value="1"/>
</dbReference>
<feature type="region of interest" description="Disordered" evidence="5">
    <location>
        <begin position="1"/>
        <end position="35"/>
    </location>
</feature>
<keyword evidence="9" id="KW-1185">Reference proteome</keyword>
<feature type="transmembrane region" description="Helical" evidence="6">
    <location>
        <begin position="383"/>
        <end position="404"/>
    </location>
</feature>
<name>A0A9P4ISB3_9PEZI</name>
<evidence type="ECO:0000259" key="7">
    <source>
        <dbReference type="PROSITE" id="PS50850"/>
    </source>
</evidence>
<feature type="transmembrane region" description="Helical" evidence="6">
    <location>
        <begin position="254"/>
        <end position="273"/>
    </location>
</feature>
<comment type="caution">
    <text evidence="8">The sequence shown here is derived from an EMBL/GenBank/DDBJ whole genome shotgun (WGS) entry which is preliminary data.</text>
</comment>
<dbReference type="InterPro" id="IPR020846">
    <property type="entry name" value="MFS_dom"/>
</dbReference>
<dbReference type="InterPro" id="IPR011701">
    <property type="entry name" value="MFS"/>
</dbReference>
<keyword evidence="4 6" id="KW-0472">Membrane</keyword>
<feature type="transmembrane region" description="Helical" evidence="6">
    <location>
        <begin position="285"/>
        <end position="301"/>
    </location>
</feature>
<dbReference type="Gene3D" id="1.20.1250.20">
    <property type="entry name" value="MFS general substrate transporter like domains"/>
    <property type="match status" value="1"/>
</dbReference>
<feature type="transmembrane region" description="Helical" evidence="6">
    <location>
        <begin position="416"/>
        <end position="435"/>
    </location>
</feature>
<feature type="transmembrane region" description="Helical" evidence="6">
    <location>
        <begin position="358"/>
        <end position="376"/>
    </location>
</feature>
<accession>A0A9P4ISB3</accession>
<dbReference type="OrthoDB" id="2985014at2759"/>
<comment type="subcellular location">
    <subcellularLocation>
        <location evidence="1">Membrane</location>
        <topology evidence="1">Multi-pass membrane protein</topology>
    </subcellularLocation>
</comment>
<evidence type="ECO:0000256" key="1">
    <source>
        <dbReference type="ARBA" id="ARBA00004141"/>
    </source>
</evidence>
<evidence type="ECO:0000256" key="5">
    <source>
        <dbReference type="SAM" id="MobiDB-lite"/>
    </source>
</evidence>
<feature type="compositionally biased region" description="Polar residues" evidence="5">
    <location>
        <begin position="1"/>
        <end position="10"/>
    </location>
</feature>
<evidence type="ECO:0000313" key="8">
    <source>
        <dbReference type="EMBL" id="KAF2149108.1"/>
    </source>
</evidence>
<dbReference type="PROSITE" id="PS50850">
    <property type="entry name" value="MFS"/>
    <property type="match status" value="1"/>
</dbReference>
<dbReference type="SUPFAM" id="SSF103473">
    <property type="entry name" value="MFS general substrate transporter"/>
    <property type="match status" value="1"/>
</dbReference>
<feature type="transmembrane region" description="Helical" evidence="6">
    <location>
        <begin position="56"/>
        <end position="82"/>
    </location>
</feature>
<dbReference type="Pfam" id="PF07690">
    <property type="entry name" value="MFS_1"/>
    <property type="match status" value="1"/>
</dbReference>
<dbReference type="GO" id="GO:0005886">
    <property type="term" value="C:plasma membrane"/>
    <property type="evidence" value="ECO:0007669"/>
    <property type="project" value="TreeGrafter"/>
</dbReference>
<organism evidence="8 9">
    <name type="scientific">Myriangium duriaei CBS 260.36</name>
    <dbReference type="NCBI Taxonomy" id="1168546"/>
    <lineage>
        <taxon>Eukaryota</taxon>
        <taxon>Fungi</taxon>
        <taxon>Dikarya</taxon>
        <taxon>Ascomycota</taxon>
        <taxon>Pezizomycotina</taxon>
        <taxon>Dothideomycetes</taxon>
        <taxon>Dothideomycetidae</taxon>
        <taxon>Myriangiales</taxon>
        <taxon>Myriangiaceae</taxon>
        <taxon>Myriangium</taxon>
    </lineage>
</organism>
<dbReference type="GO" id="GO:0022857">
    <property type="term" value="F:transmembrane transporter activity"/>
    <property type="evidence" value="ECO:0007669"/>
    <property type="project" value="InterPro"/>
</dbReference>
<evidence type="ECO:0000256" key="2">
    <source>
        <dbReference type="ARBA" id="ARBA00022692"/>
    </source>
</evidence>
<dbReference type="AlphaFoldDB" id="A0A9P4ISB3"/>
<dbReference type="Proteomes" id="UP000799439">
    <property type="component" value="Unassembled WGS sequence"/>
</dbReference>
<feature type="transmembrane region" description="Helical" evidence="6">
    <location>
        <begin position="124"/>
        <end position="143"/>
    </location>
</feature>
<dbReference type="EMBL" id="ML996092">
    <property type="protein sequence ID" value="KAF2149108.1"/>
    <property type="molecule type" value="Genomic_DNA"/>
</dbReference>
<sequence>MATQTQTDVSAQAEPPIVLQTLSPPDGGHDGRLSDNTQRDAEAEIAETVYPTGTKFYLTAASCGLVMVLAGIDLNVVATAIPAITDHFHTSADIGWYSAAFRLTTCSFQFLFGKLYKIFPVKLVFLASLVIFLLGSVLCASATSSKMFVLGRAVCGLGTAGEVSGALNIMTLLLPPPKRPMWNSILAMVETSGAILGPILGGVLTERLSWRWCFWISLPTGGVALLSIVSFLEIPEQSETRNSTWKEAIGELDLLGNVVFVPSVACLFVVLGWAGIKYPWSDPKVIGLLVASVGLMAIFAYDQYKKQDRAILPPRILKQRTVIAAVMFSLCCNSTLDVIVYYMPTYYQIVRDYSPSKSGYLMLPLLVGMIAGTFAFGSGTTILGYYTPFMIAASVMMPVATGLMTTWDLSSTLVQVISYSTFVGFATCIGIQAPLAAVQNILPPADVALGVAVVIFCNNFGPALAMSIAQAIFTERLVENLKSIIPGLDANLIETTGLSQITANIKGDDLQKVILGVDKAVIQTWYFAIGLTCVSMIGSLAMEWRSIKQKKT</sequence>
<dbReference type="InterPro" id="IPR036259">
    <property type="entry name" value="MFS_trans_sf"/>
</dbReference>
<feature type="domain" description="Major facilitator superfamily (MFS) profile" evidence="7">
    <location>
        <begin position="59"/>
        <end position="547"/>
    </location>
</feature>
<keyword evidence="2 6" id="KW-0812">Transmembrane</keyword>
<dbReference type="CDD" id="cd17502">
    <property type="entry name" value="MFS_Azr1_MDR_like"/>
    <property type="match status" value="1"/>
</dbReference>
<reference evidence="8" key="1">
    <citation type="journal article" date="2020" name="Stud. Mycol.">
        <title>101 Dothideomycetes genomes: a test case for predicting lifestyles and emergence of pathogens.</title>
        <authorList>
            <person name="Haridas S."/>
            <person name="Albert R."/>
            <person name="Binder M."/>
            <person name="Bloem J."/>
            <person name="Labutti K."/>
            <person name="Salamov A."/>
            <person name="Andreopoulos B."/>
            <person name="Baker S."/>
            <person name="Barry K."/>
            <person name="Bills G."/>
            <person name="Bluhm B."/>
            <person name="Cannon C."/>
            <person name="Castanera R."/>
            <person name="Culley D."/>
            <person name="Daum C."/>
            <person name="Ezra D."/>
            <person name="Gonzalez J."/>
            <person name="Henrissat B."/>
            <person name="Kuo A."/>
            <person name="Liang C."/>
            <person name="Lipzen A."/>
            <person name="Lutzoni F."/>
            <person name="Magnuson J."/>
            <person name="Mondo S."/>
            <person name="Nolan M."/>
            <person name="Ohm R."/>
            <person name="Pangilinan J."/>
            <person name="Park H.-J."/>
            <person name="Ramirez L."/>
            <person name="Alfaro M."/>
            <person name="Sun H."/>
            <person name="Tritt A."/>
            <person name="Yoshinaga Y."/>
            <person name="Zwiers L.-H."/>
            <person name="Turgeon B."/>
            <person name="Goodwin S."/>
            <person name="Spatafora J."/>
            <person name="Crous P."/>
            <person name="Grigoriev I."/>
        </authorList>
    </citation>
    <scope>NUCLEOTIDE SEQUENCE</scope>
    <source>
        <strain evidence="8">CBS 260.36</strain>
    </source>
</reference>
<gene>
    <name evidence="8" type="ORF">K461DRAFT_262085</name>
</gene>
<evidence type="ECO:0000313" key="9">
    <source>
        <dbReference type="Proteomes" id="UP000799439"/>
    </source>
</evidence>
<evidence type="ECO:0000256" key="3">
    <source>
        <dbReference type="ARBA" id="ARBA00022989"/>
    </source>
</evidence>
<evidence type="ECO:0000256" key="4">
    <source>
        <dbReference type="ARBA" id="ARBA00023136"/>
    </source>
</evidence>
<evidence type="ECO:0000256" key="6">
    <source>
        <dbReference type="SAM" id="Phobius"/>
    </source>
</evidence>
<protein>
    <submittedName>
        <fullName evidence="8">Efflux pump antibiotic resistance protein</fullName>
    </submittedName>
</protein>
<feature type="transmembrane region" description="Helical" evidence="6">
    <location>
        <begin position="447"/>
        <end position="473"/>
    </location>
</feature>
<dbReference type="PANTHER" id="PTHR23501">
    <property type="entry name" value="MAJOR FACILITATOR SUPERFAMILY"/>
    <property type="match status" value="1"/>
</dbReference>
<proteinExistence type="predicted"/>
<dbReference type="PANTHER" id="PTHR23501:SF198">
    <property type="entry name" value="AZOLE RESISTANCE PROTEIN 1-RELATED"/>
    <property type="match status" value="1"/>
</dbReference>